<gene>
    <name evidence="10" type="ORF">F2P45_33190</name>
</gene>
<dbReference type="SMART" id="SM00387">
    <property type="entry name" value="HATPase_c"/>
    <property type="match status" value="1"/>
</dbReference>
<feature type="domain" description="Histidine kinase" evidence="9">
    <location>
        <begin position="476"/>
        <end position="688"/>
    </location>
</feature>
<dbReference type="PROSITE" id="PS50109">
    <property type="entry name" value="HIS_KIN"/>
    <property type="match status" value="1"/>
</dbReference>
<dbReference type="Gene3D" id="3.30.565.10">
    <property type="entry name" value="Histidine kinase-like ATPase, C-terminal domain"/>
    <property type="match status" value="2"/>
</dbReference>
<organism evidence="10 11">
    <name type="scientific">Massilia mucilaginosa</name>
    <dbReference type="NCBI Taxonomy" id="2609282"/>
    <lineage>
        <taxon>Bacteria</taxon>
        <taxon>Pseudomonadati</taxon>
        <taxon>Pseudomonadota</taxon>
        <taxon>Betaproteobacteria</taxon>
        <taxon>Burkholderiales</taxon>
        <taxon>Oxalobacteraceae</taxon>
        <taxon>Telluria group</taxon>
        <taxon>Massilia</taxon>
    </lineage>
</organism>
<keyword evidence="6" id="KW-0418">Kinase</keyword>
<accession>A0ABX0P525</accession>
<dbReference type="PRINTS" id="PR00344">
    <property type="entry name" value="BCTRLSENSOR"/>
</dbReference>
<keyword evidence="11" id="KW-1185">Reference proteome</keyword>
<keyword evidence="5" id="KW-0547">Nucleotide-binding</keyword>
<evidence type="ECO:0000256" key="7">
    <source>
        <dbReference type="ARBA" id="ARBA00022840"/>
    </source>
</evidence>
<dbReference type="InterPro" id="IPR036890">
    <property type="entry name" value="HATPase_C_sf"/>
</dbReference>
<evidence type="ECO:0000313" key="11">
    <source>
        <dbReference type="Proteomes" id="UP000609726"/>
    </source>
</evidence>
<dbReference type="Pfam" id="PF13589">
    <property type="entry name" value="HATPase_c_3"/>
    <property type="match status" value="1"/>
</dbReference>
<evidence type="ECO:0000256" key="2">
    <source>
        <dbReference type="ARBA" id="ARBA00012438"/>
    </source>
</evidence>
<dbReference type="Proteomes" id="UP000609726">
    <property type="component" value="Unassembled WGS sequence"/>
</dbReference>
<keyword evidence="3" id="KW-0597">Phosphoprotein</keyword>
<name>A0ABX0P525_9BURK</name>
<dbReference type="EC" id="2.7.13.3" evidence="2"/>
<evidence type="ECO:0000256" key="6">
    <source>
        <dbReference type="ARBA" id="ARBA00022777"/>
    </source>
</evidence>
<reference evidence="10 11" key="1">
    <citation type="submission" date="2019-10" db="EMBL/GenBank/DDBJ databases">
        <title>Taxonomy of Antarctic Massilia spp.: description of Massilia rubra sp. nov., Massilia aquatica sp. nov., Massilia mucilaginosa sp. nov., Massilia frigida sp. nov. isolated from streams, lakes and regoliths.</title>
        <authorList>
            <person name="Holochova P."/>
            <person name="Sedlacek I."/>
            <person name="Kralova S."/>
            <person name="Maslanova I."/>
            <person name="Busse H.-J."/>
            <person name="Stankova E."/>
            <person name="Vrbovska V."/>
            <person name="Kovarovic V."/>
            <person name="Bartak M."/>
            <person name="Svec P."/>
            <person name="Pantucek R."/>
        </authorList>
    </citation>
    <scope>NUCLEOTIDE SEQUENCE [LARGE SCALE GENOMIC DNA]</scope>
    <source>
        <strain evidence="10 11">CCM 8733</strain>
    </source>
</reference>
<dbReference type="RefSeq" id="WP_166882504.1">
    <property type="nucleotide sequence ID" value="NZ_WHJH01000097.1"/>
</dbReference>
<keyword evidence="8" id="KW-0902">Two-component regulatory system</keyword>
<evidence type="ECO:0000256" key="5">
    <source>
        <dbReference type="ARBA" id="ARBA00022741"/>
    </source>
</evidence>
<dbReference type="InterPro" id="IPR003594">
    <property type="entry name" value="HATPase_dom"/>
</dbReference>
<dbReference type="PANTHER" id="PTHR43065">
    <property type="entry name" value="SENSOR HISTIDINE KINASE"/>
    <property type="match status" value="1"/>
</dbReference>
<evidence type="ECO:0000256" key="1">
    <source>
        <dbReference type="ARBA" id="ARBA00000085"/>
    </source>
</evidence>
<dbReference type="InterPro" id="IPR004358">
    <property type="entry name" value="Sig_transdc_His_kin-like_C"/>
</dbReference>
<comment type="caution">
    <text evidence="10">The sequence shown here is derived from an EMBL/GenBank/DDBJ whole genome shotgun (WGS) entry which is preliminary data.</text>
</comment>
<dbReference type="SUPFAM" id="SSF55874">
    <property type="entry name" value="ATPase domain of HSP90 chaperone/DNA topoisomerase II/histidine kinase"/>
    <property type="match status" value="2"/>
</dbReference>
<keyword evidence="7" id="KW-0067">ATP-binding</keyword>
<evidence type="ECO:0000256" key="3">
    <source>
        <dbReference type="ARBA" id="ARBA00022553"/>
    </source>
</evidence>
<sequence length="689" mass="75981">MTTASFRFSPAILSRLGEELNQSADQSILELVKNSYDANANSCTIRLTNTTEIGGEISIIDDGDGMDATAIQNGWLVLGKSSKSNTVETRLGRRPAGSKGLGRLAALRMGKNVELRAVERGNVRRFHELKIDWSVFDKAEVVEDVNLEIVTKKNAELGKGVVILLKNLRSTVRPDEVKRLARSLLLLTDPFGDKENGFEVRLIAPEFKEIAELLNKKYFDQADYHLEAKIDKKGNGSARILDWQGKALAVADHADLRRKKQGLVYKAPKAVFDLWAFLLGSAEFSARRVTKGEIVDWLDTFGGVHVYQDEIRVAPYGNSGNDWLEMNLARVRSPEERPGTHNSIGRITIPGADKYELRQKTDRTGFIEDDTFEQLKEFAQDALNWMARWRLGRAEERRRAEKEETPKAAEAQKEKVEKAIARLDPESRASIQTAFSGYEKSRDKEADALKKEIQLYRTLSTAGITAATFSHEAQGNPLKTIDVCVNVLTQRIPRIVKAKPDQAKLVEPLEAIRSASSSLATLGTATLSLVRASKRRMGRVAVHEVIERTATLMSPFLSGRDTGVEMKFAKGSPFLRTSEAALESIIANLLNNSLAAFERAATEKRHIYITTTVGAKSMEIVFADTGPGIVDLKVGEVWLPGTTTNPEGTGLGLTIVRDTVRDMGGKIDLVAQGKHGGAEFSIQIPILGA</sequence>
<dbReference type="Pfam" id="PF02518">
    <property type="entry name" value="HATPase_c"/>
    <property type="match status" value="1"/>
</dbReference>
<evidence type="ECO:0000313" key="10">
    <source>
        <dbReference type="EMBL" id="NHZ93821.1"/>
    </source>
</evidence>
<protein>
    <recommendedName>
        <fullName evidence="2">histidine kinase</fullName>
        <ecNumber evidence="2">2.7.13.3</ecNumber>
    </recommendedName>
</protein>
<proteinExistence type="predicted"/>
<keyword evidence="4" id="KW-0808">Transferase</keyword>
<comment type="catalytic activity">
    <reaction evidence="1">
        <text>ATP + protein L-histidine = ADP + protein N-phospho-L-histidine.</text>
        <dbReference type="EC" id="2.7.13.3"/>
    </reaction>
</comment>
<dbReference type="EMBL" id="WHJH01000097">
    <property type="protein sequence ID" value="NHZ93821.1"/>
    <property type="molecule type" value="Genomic_DNA"/>
</dbReference>
<evidence type="ECO:0000259" key="9">
    <source>
        <dbReference type="PROSITE" id="PS50109"/>
    </source>
</evidence>
<evidence type="ECO:0000256" key="4">
    <source>
        <dbReference type="ARBA" id="ARBA00022679"/>
    </source>
</evidence>
<dbReference type="PANTHER" id="PTHR43065:SF10">
    <property type="entry name" value="PEROXIDE STRESS-ACTIVATED HISTIDINE KINASE MAK3"/>
    <property type="match status" value="1"/>
</dbReference>
<evidence type="ECO:0000256" key="8">
    <source>
        <dbReference type="ARBA" id="ARBA00023012"/>
    </source>
</evidence>
<dbReference type="InterPro" id="IPR005467">
    <property type="entry name" value="His_kinase_dom"/>
</dbReference>